<sequence length="258" mass="29486">MSNSDGNLSNSSDNTNSTKSDLSKVHYHENEKERMNESNPNVILHRNNLRSSARNTHRQTAVISAFVLLFIAEIWVVLFICFPSWWQLLYLQQKLEALPAVVSTIIEQLALSRNIGFTATGNLSDVNFFKIFVHLLLEGWIVKGVHYTLFQCFFSVGLGHLKMDLAYEEDLIQKVENSPYLELQKLSSQSKLIMWNRLPHVILVSNVVTFLLWLGLRLIPGFSSLVVMFVIIANILLCSFEYIASYKASHSSRSIYLE</sequence>
<feature type="region of interest" description="Disordered" evidence="1">
    <location>
        <begin position="1"/>
        <end position="22"/>
    </location>
</feature>
<organism evidence="3 4">
    <name type="scientific">Geotrichum candidum</name>
    <name type="common">Oospora lactis</name>
    <name type="synonym">Dipodascus geotrichum</name>
    <dbReference type="NCBI Taxonomy" id="1173061"/>
    <lineage>
        <taxon>Eukaryota</taxon>
        <taxon>Fungi</taxon>
        <taxon>Dikarya</taxon>
        <taxon>Ascomycota</taxon>
        <taxon>Saccharomycotina</taxon>
        <taxon>Dipodascomycetes</taxon>
        <taxon>Dipodascales</taxon>
        <taxon>Dipodascaceae</taxon>
        <taxon>Geotrichum</taxon>
    </lineage>
</organism>
<keyword evidence="2" id="KW-0812">Transmembrane</keyword>
<evidence type="ECO:0000256" key="2">
    <source>
        <dbReference type="SAM" id="Phobius"/>
    </source>
</evidence>
<keyword evidence="4" id="KW-1185">Reference proteome</keyword>
<evidence type="ECO:0000313" key="3">
    <source>
        <dbReference type="EMBL" id="CDO56884.1"/>
    </source>
</evidence>
<dbReference type="Proteomes" id="UP000242525">
    <property type="component" value="Unassembled WGS sequence"/>
</dbReference>
<reference evidence="3" key="1">
    <citation type="submission" date="2014-03" db="EMBL/GenBank/DDBJ databases">
        <authorList>
            <person name="Casaregola S."/>
        </authorList>
    </citation>
    <scope>NUCLEOTIDE SEQUENCE [LARGE SCALE GENOMIC DNA]</scope>
    <source>
        <strain evidence="3">CLIB 918</strain>
    </source>
</reference>
<feature type="compositionally biased region" description="Low complexity" evidence="1">
    <location>
        <begin position="1"/>
        <end position="20"/>
    </location>
</feature>
<name>A0A0J9XHI6_GEOCN</name>
<keyword evidence="2" id="KW-0472">Membrane</keyword>
<dbReference type="EMBL" id="CCBN010000017">
    <property type="protein sequence ID" value="CDO56884.1"/>
    <property type="molecule type" value="Genomic_DNA"/>
</dbReference>
<evidence type="ECO:0000313" key="4">
    <source>
        <dbReference type="Proteomes" id="UP000242525"/>
    </source>
</evidence>
<gene>
    <name evidence="3" type="ORF">BN980_GECA17s01484g</name>
</gene>
<keyword evidence="2" id="KW-1133">Transmembrane helix</keyword>
<comment type="caution">
    <text evidence="3">The sequence shown here is derived from an EMBL/GenBank/DDBJ whole genome shotgun (WGS) entry which is preliminary data.</text>
</comment>
<feature type="transmembrane region" description="Helical" evidence="2">
    <location>
        <begin position="222"/>
        <end position="244"/>
    </location>
</feature>
<feature type="transmembrane region" description="Helical" evidence="2">
    <location>
        <begin position="198"/>
        <end position="216"/>
    </location>
</feature>
<dbReference type="AlphaFoldDB" id="A0A0J9XHI6"/>
<proteinExistence type="predicted"/>
<feature type="transmembrane region" description="Helical" evidence="2">
    <location>
        <begin position="61"/>
        <end position="86"/>
    </location>
</feature>
<accession>A0A0J9XHI6</accession>
<evidence type="ECO:0000256" key="1">
    <source>
        <dbReference type="SAM" id="MobiDB-lite"/>
    </source>
</evidence>
<protein>
    <submittedName>
        <fullName evidence="3">Uncharacterized protein</fullName>
    </submittedName>
</protein>